<dbReference type="GeneID" id="62164053"/>
<keyword evidence="1" id="KW-0472">Membrane</keyword>
<organism evidence="2 3">
    <name type="scientific">Colletotrichum karsti</name>
    <dbReference type="NCBI Taxonomy" id="1095194"/>
    <lineage>
        <taxon>Eukaryota</taxon>
        <taxon>Fungi</taxon>
        <taxon>Dikarya</taxon>
        <taxon>Ascomycota</taxon>
        <taxon>Pezizomycotina</taxon>
        <taxon>Sordariomycetes</taxon>
        <taxon>Hypocreomycetidae</taxon>
        <taxon>Glomerellales</taxon>
        <taxon>Glomerellaceae</taxon>
        <taxon>Colletotrichum</taxon>
        <taxon>Colletotrichum boninense species complex</taxon>
    </lineage>
</organism>
<dbReference type="EMBL" id="JAATWM020000027">
    <property type="protein sequence ID" value="KAF9874281.1"/>
    <property type="molecule type" value="Genomic_DNA"/>
</dbReference>
<keyword evidence="1" id="KW-1133">Transmembrane helix</keyword>
<reference evidence="2" key="1">
    <citation type="submission" date="2020-03" db="EMBL/GenBank/DDBJ databases">
        <authorList>
            <person name="He L."/>
        </authorList>
    </citation>
    <scope>NUCLEOTIDE SEQUENCE</scope>
    <source>
        <strain evidence="2">CkLH20</strain>
    </source>
</reference>
<dbReference type="RefSeq" id="XP_038743742.1">
    <property type="nucleotide sequence ID" value="XM_038890979.1"/>
</dbReference>
<gene>
    <name evidence="2" type="ORF">CkaCkLH20_08264</name>
</gene>
<accession>A0A9P6I5B9</accession>
<keyword evidence="1" id="KW-0812">Transmembrane</keyword>
<dbReference type="AlphaFoldDB" id="A0A9P6I5B9"/>
<name>A0A9P6I5B9_9PEZI</name>
<reference evidence="2" key="2">
    <citation type="submission" date="2020-11" db="EMBL/GenBank/DDBJ databases">
        <title>Whole genome sequencing of Colletotrichum sp.</title>
        <authorList>
            <person name="Li H."/>
        </authorList>
    </citation>
    <scope>NUCLEOTIDE SEQUENCE</scope>
    <source>
        <strain evidence="2">CkLH20</strain>
    </source>
</reference>
<evidence type="ECO:0000256" key="1">
    <source>
        <dbReference type="SAM" id="Phobius"/>
    </source>
</evidence>
<evidence type="ECO:0000313" key="2">
    <source>
        <dbReference type="EMBL" id="KAF9874281.1"/>
    </source>
</evidence>
<evidence type="ECO:0008006" key="4">
    <source>
        <dbReference type="Google" id="ProtNLM"/>
    </source>
</evidence>
<protein>
    <recommendedName>
        <fullName evidence="4">Monooxygenase</fullName>
    </recommendedName>
</protein>
<dbReference type="Pfam" id="PF13826">
    <property type="entry name" value="Monooxy_af470-like"/>
    <property type="match status" value="1"/>
</dbReference>
<comment type="caution">
    <text evidence="2">The sequence shown here is derived from an EMBL/GenBank/DDBJ whole genome shotgun (WGS) entry which is preliminary data.</text>
</comment>
<evidence type="ECO:0000313" key="3">
    <source>
        <dbReference type="Proteomes" id="UP000781932"/>
    </source>
</evidence>
<proteinExistence type="predicted"/>
<keyword evidence="3" id="KW-1185">Reference proteome</keyword>
<feature type="transmembrane region" description="Helical" evidence="1">
    <location>
        <begin position="35"/>
        <end position="55"/>
    </location>
</feature>
<dbReference type="Proteomes" id="UP000781932">
    <property type="component" value="Unassembled WGS sequence"/>
</dbReference>
<dbReference type="InterPro" id="IPR025444">
    <property type="entry name" value="Monooxy_af470"/>
</dbReference>
<dbReference type="OrthoDB" id="3202396at2759"/>
<sequence>MSSPMDTFRGILKPTSSPYTLPKINSVPLLIKDGFTLTTLFTIGAIMQTLLFLVLPTKYAIIPCSALALNSIISTITGTRSKSSNPYLNGVVRGRTSAQFPDPATGTIPATPAGRPVLVFHLGVRFNHPLGMLSPGGRQLGEYFTTMNDDLDRRADEYGLYHMSSWSSLEAERNNTLMFIYYFRDVAGLNRFAHDPLHRRTWDWFNGIRAEFTHIGIFHEGFVSGAQQYETIYDNMKPTLLGAASVKCDNEETKEEEWVNTLVSADNSALRSQFKRMGKATRNMIEYDY</sequence>